<organism evidence="1 2">
    <name type="scientific">Sphingobacterium humi</name>
    <dbReference type="NCBI Taxonomy" id="1796905"/>
    <lineage>
        <taxon>Bacteria</taxon>
        <taxon>Pseudomonadati</taxon>
        <taxon>Bacteroidota</taxon>
        <taxon>Sphingobacteriia</taxon>
        <taxon>Sphingobacteriales</taxon>
        <taxon>Sphingobacteriaceae</taxon>
        <taxon>Sphingobacterium</taxon>
    </lineage>
</organism>
<dbReference type="InterPro" id="IPR041881">
    <property type="entry name" value="PqqD_sf"/>
</dbReference>
<dbReference type="Pfam" id="PF05402">
    <property type="entry name" value="PqqD"/>
    <property type="match status" value="1"/>
</dbReference>
<reference evidence="1 2" key="1">
    <citation type="submission" date="2019-12" db="EMBL/GenBank/DDBJ databases">
        <authorList>
            <person name="Dong K."/>
        </authorList>
    </citation>
    <scope>NUCLEOTIDE SEQUENCE [LARGE SCALE GENOMIC DNA]</scope>
    <source>
        <strain evidence="1 2">JCM 31225</strain>
    </source>
</reference>
<dbReference type="OrthoDB" id="9795908at2"/>
<dbReference type="InterPro" id="IPR008792">
    <property type="entry name" value="PQQD"/>
</dbReference>
<comment type="caution">
    <text evidence="1">The sequence shown here is derived from an EMBL/GenBank/DDBJ whole genome shotgun (WGS) entry which is preliminary data.</text>
</comment>
<dbReference type="EMBL" id="WSQA01000002">
    <property type="protein sequence ID" value="MVZ60976.1"/>
    <property type="molecule type" value="Genomic_DNA"/>
</dbReference>
<gene>
    <name evidence="1" type="ORF">GQF63_02970</name>
</gene>
<dbReference type="AlphaFoldDB" id="A0A6N8KV61"/>
<keyword evidence="2" id="KW-1185">Reference proteome</keyword>
<evidence type="ECO:0000313" key="2">
    <source>
        <dbReference type="Proteomes" id="UP000435036"/>
    </source>
</evidence>
<proteinExistence type="predicted"/>
<protein>
    <submittedName>
        <fullName evidence="1">PqqD family peptide modification chaperone</fullName>
    </submittedName>
</protein>
<dbReference type="RefSeq" id="WP_160367626.1">
    <property type="nucleotide sequence ID" value="NZ_WSQA01000002.1"/>
</dbReference>
<dbReference type="Gene3D" id="1.10.10.1150">
    <property type="entry name" value="Coenzyme PQQ synthesis protein D (PqqD)"/>
    <property type="match status" value="1"/>
</dbReference>
<sequence length="89" mass="9968">MKLRADLKLRNIAGEYIIVDPGQDMVDLSKVFTLNESAVLVWEELLDKDFTVDTVVAILLTTFEVEPELAREDAEKLLADFKSGGLIVE</sequence>
<dbReference type="Proteomes" id="UP000435036">
    <property type="component" value="Unassembled WGS sequence"/>
</dbReference>
<accession>A0A6N8KV61</accession>
<evidence type="ECO:0000313" key="1">
    <source>
        <dbReference type="EMBL" id="MVZ60976.1"/>
    </source>
</evidence>
<name>A0A6N8KV61_9SPHI</name>